<accession>Q1RGR6</accession>
<dbReference type="RefSeq" id="WP_011478017.1">
    <property type="nucleotide sequence ID" value="NC_007940.1"/>
</dbReference>
<sequence>MSQKPKHDEIIRSAFENPLVSKEFFEMHLPPHIQNLISFEKLKMEKDSFVDKRLKKSIVDILFSAKFGEKKGYLYLLLEHQSTPEYKMALRLFRYMFKIAEYHKKSTKSKKFPFIYPLIFYNGVQKYNAPRNLWELFENSELVKSTWSGDYQLINVHDIPDEKLKEKAWSGILQFFMKHIHERDLLKRWEEVADLLPKFAKIDIGIEHIELILCYTLTRIKQDDIIEVEKLLQSKLNPKKRENVMKSIAHHWIQQGREEEKAIMLKKMQEEKVIMAEKVQEEKVMMAKEMMKEGFSLESVIKITKLSKEDLEK</sequence>
<dbReference type="Pfam" id="PF04754">
    <property type="entry name" value="Transposase_31"/>
    <property type="match status" value="1"/>
</dbReference>
<feature type="domain" description="Transposase (putative) YhgA-like" evidence="2">
    <location>
        <begin position="6"/>
        <end position="202"/>
    </location>
</feature>
<name>Q1RGR6_RICBR</name>
<dbReference type="InterPro" id="IPR006842">
    <property type="entry name" value="Transposase_31"/>
</dbReference>
<organism evidence="3 4">
    <name type="scientific">Rickettsia bellii (strain RML369-C)</name>
    <dbReference type="NCBI Taxonomy" id="336407"/>
    <lineage>
        <taxon>Bacteria</taxon>
        <taxon>Pseudomonadati</taxon>
        <taxon>Pseudomonadota</taxon>
        <taxon>Alphaproteobacteria</taxon>
        <taxon>Rickettsiales</taxon>
        <taxon>Rickettsiaceae</taxon>
        <taxon>Rickettsieae</taxon>
        <taxon>Rickettsia</taxon>
        <taxon>belli group</taxon>
    </lineage>
</organism>
<dbReference type="PANTHER" id="PTHR34611:SF2">
    <property type="entry name" value="INACTIVE RECOMBINATION-PROMOTING NUCLEASE-LIKE PROTEIN RPNE-RELATED"/>
    <property type="match status" value="1"/>
</dbReference>
<dbReference type="OrthoDB" id="7161233at2"/>
<dbReference type="InterPro" id="IPR010106">
    <property type="entry name" value="RpnA"/>
</dbReference>
<protein>
    <submittedName>
        <fullName evidence="3">Transposase and inactivated derivative</fullName>
    </submittedName>
</protein>
<dbReference type="GO" id="GO:1990238">
    <property type="term" value="F:double-stranded DNA endonuclease activity"/>
    <property type="evidence" value="ECO:0007669"/>
    <property type="project" value="TreeGrafter"/>
</dbReference>
<evidence type="ECO:0000256" key="1">
    <source>
        <dbReference type="ARBA" id="ARBA00009787"/>
    </source>
</evidence>
<dbReference type="KEGG" id="rbe:RBE_1367"/>
<proteinExistence type="inferred from homology"/>
<dbReference type="AlphaFoldDB" id="Q1RGR6"/>
<evidence type="ECO:0000313" key="4">
    <source>
        <dbReference type="Proteomes" id="UP000001951"/>
    </source>
</evidence>
<gene>
    <name evidence="3" type="ordered locus">RBE_1367</name>
</gene>
<dbReference type="NCBIfam" id="TIGR01784">
    <property type="entry name" value="T_den_put_tspse"/>
    <property type="match status" value="1"/>
</dbReference>
<dbReference type="PANTHER" id="PTHR34611">
    <property type="match status" value="1"/>
</dbReference>
<dbReference type="HOGENOM" id="CLU_059548_1_1_5"/>
<evidence type="ECO:0000259" key="2">
    <source>
        <dbReference type="Pfam" id="PF04754"/>
    </source>
</evidence>
<reference evidence="3 4" key="1">
    <citation type="journal article" date="2006" name="PLoS Genet.">
        <title>Genome sequence of Rickettsia bellii illuminates the role of amoebae in gene exchanges between intracellular pathogens.</title>
        <authorList>
            <person name="Ogata H."/>
            <person name="La Scola B."/>
            <person name="Audic S."/>
            <person name="Renesto P."/>
            <person name="Blanc G."/>
            <person name="Robert C."/>
            <person name="Fournier P.-E."/>
            <person name="Claverie J.-M."/>
            <person name="Raoult D."/>
        </authorList>
    </citation>
    <scope>NUCLEOTIDE SEQUENCE [LARGE SCALE GENOMIC DNA]</scope>
    <source>
        <strain evidence="3 4">RML369-C</strain>
    </source>
</reference>
<dbReference type="Proteomes" id="UP000001951">
    <property type="component" value="Chromosome"/>
</dbReference>
<comment type="similarity">
    <text evidence="1">Belongs to the Rpn/YhgA-like nuclease family.</text>
</comment>
<dbReference type="EMBL" id="CP000087">
    <property type="protein sequence ID" value="ABE05448.1"/>
    <property type="molecule type" value="Genomic_DNA"/>
</dbReference>
<dbReference type="InterPro" id="IPR051699">
    <property type="entry name" value="Rpn/YhgA-like_nuclease"/>
</dbReference>
<dbReference type="GO" id="GO:0006310">
    <property type="term" value="P:DNA recombination"/>
    <property type="evidence" value="ECO:0007669"/>
    <property type="project" value="TreeGrafter"/>
</dbReference>
<evidence type="ECO:0000313" key="3">
    <source>
        <dbReference type="EMBL" id="ABE05448.1"/>
    </source>
</evidence>
<dbReference type="eggNOG" id="COG5464">
    <property type="taxonomic scope" value="Bacteria"/>
</dbReference>